<evidence type="ECO:0000313" key="1">
    <source>
        <dbReference type="EMBL" id="CAG8481305.1"/>
    </source>
</evidence>
<dbReference type="EMBL" id="CAJVQC010000812">
    <property type="protein sequence ID" value="CAG8481305.1"/>
    <property type="molecule type" value="Genomic_DNA"/>
</dbReference>
<gene>
    <name evidence="1" type="ORF">RPERSI_LOCUS993</name>
</gene>
<protein>
    <submittedName>
        <fullName evidence="1">32997_t:CDS:1</fullName>
    </submittedName>
</protein>
<organism evidence="1 2">
    <name type="scientific">Racocetra persica</name>
    <dbReference type="NCBI Taxonomy" id="160502"/>
    <lineage>
        <taxon>Eukaryota</taxon>
        <taxon>Fungi</taxon>
        <taxon>Fungi incertae sedis</taxon>
        <taxon>Mucoromycota</taxon>
        <taxon>Glomeromycotina</taxon>
        <taxon>Glomeromycetes</taxon>
        <taxon>Diversisporales</taxon>
        <taxon>Gigasporaceae</taxon>
        <taxon>Racocetra</taxon>
    </lineage>
</organism>
<sequence>MQLKNILYYGKINYSTYVMLNVFREIIGSFPVFDLMTTGYNPELLVNKFCKATYSSIFSSITLTTTLRNSESIYFLQRKKLQINPHEPDLTTHPEKAENFYAFAHFTYQYTEGCLVVYDLQGADVHNEFLLTDPVIHCIDLLRFGTTNLGKSGIQKCFLAKHKCNDICKKLKIKQ</sequence>
<keyword evidence="2" id="KW-1185">Reference proteome</keyword>
<dbReference type="Proteomes" id="UP000789920">
    <property type="component" value="Unassembled WGS sequence"/>
</dbReference>
<accession>A0ACA9KM23</accession>
<proteinExistence type="predicted"/>
<comment type="caution">
    <text evidence="1">The sequence shown here is derived from an EMBL/GenBank/DDBJ whole genome shotgun (WGS) entry which is preliminary data.</text>
</comment>
<reference evidence="1" key="1">
    <citation type="submission" date="2021-06" db="EMBL/GenBank/DDBJ databases">
        <authorList>
            <person name="Kallberg Y."/>
            <person name="Tangrot J."/>
            <person name="Rosling A."/>
        </authorList>
    </citation>
    <scope>NUCLEOTIDE SEQUENCE</scope>
    <source>
        <strain evidence="1">MA461A</strain>
    </source>
</reference>
<evidence type="ECO:0000313" key="2">
    <source>
        <dbReference type="Proteomes" id="UP000789920"/>
    </source>
</evidence>
<name>A0ACA9KM23_9GLOM</name>